<feature type="compositionally biased region" description="Basic and acidic residues" evidence="1">
    <location>
        <begin position="52"/>
        <end position="64"/>
    </location>
</feature>
<gene>
    <name evidence="2" type="primary">gb23911</name>
    <name evidence="2" type="ORF">PR202_gb23911</name>
</gene>
<evidence type="ECO:0000256" key="1">
    <source>
        <dbReference type="SAM" id="MobiDB-lite"/>
    </source>
</evidence>
<evidence type="ECO:0000313" key="2">
    <source>
        <dbReference type="EMBL" id="GJN35164.1"/>
    </source>
</evidence>
<evidence type="ECO:0000313" key="3">
    <source>
        <dbReference type="Proteomes" id="UP001054889"/>
    </source>
</evidence>
<dbReference type="AlphaFoldDB" id="A0AAV5FK28"/>
<proteinExistence type="predicted"/>
<name>A0AAV5FK28_ELECO</name>
<accession>A0AAV5FK28</accession>
<dbReference type="Proteomes" id="UP001054889">
    <property type="component" value="Unassembled WGS sequence"/>
</dbReference>
<feature type="region of interest" description="Disordered" evidence="1">
    <location>
        <begin position="93"/>
        <end position="113"/>
    </location>
</feature>
<keyword evidence="3" id="KW-1185">Reference proteome</keyword>
<reference evidence="2" key="1">
    <citation type="journal article" date="2018" name="DNA Res.">
        <title>Multiple hybrid de novo genome assembly of finger millet, an orphan allotetraploid crop.</title>
        <authorList>
            <person name="Hatakeyama M."/>
            <person name="Aluri S."/>
            <person name="Balachadran M.T."/>
            <person name="Sivarajan S.R."/>
            <person name="Patrignani A."/>
            <person name="Gruter S."/>
            <person name="Poveda L."/>
            <person name="Shimizu-Inatsugi R."/>
            <person name="Baeten J."/>
            <person name="Francoijs K.J."/>
            <person name="Nataraja K.N."/>
            <person name="Reddy Y.A.N."/>
            <person name="Phadnis S."/>
            <person name="Ravikumar R.L."/>
            <person name="Schlapbach R."/>
            <person name="Sreeman S.M."/>
            <person name="Shimizu K.K."/>
        </authorList>
    </citation>
    <scope>NUCLEOTIDE SEQUENCE</scope>
</reference>
<reference evidence="2" key="2">
    <citation type="submission" date="2021-12" db="EMBL/GenBank/DDBJ databases">
        <title>Resequencing data analysis of finger millet.</title>
        <authorList>
            <person name="Hatakeyama M."/>
            <person name="Aluri S."/>
            <person name="Balachadran M.T."/>
            <person name="Sivarajan S.R."/>
            <person name="Poveda L."/>
            <person name="Shimizu-Inatsugi R."/>
            <person name="Schlapbach R."/>
            <person name="Sreeman S.M."/>
            <person name="Shimizu K.K."/>
        </authorList>
    </citation>
    <scope>NUCLEOTIDE SEQUENCE</scope>
</reference>
<sequence length="113" mass="11792">MAPPPPRPAGVMKSGGAPASLPLLQTPTVSHHAATLSRHHRPGLSPQSIRCSDGERRTGHERAASARARPHGLHNVTAIGVLHHVRGWRAARTSSIQATTPFSTPAIASSSLA</sequence>
<organism evidence="2 3">
    <name type="scientific">Eleusine coracana subsp. coracana</name>
    <dbReference type="NCBI Taxonomy" id="191504"/>
    <lineage>
        <taxon>Eukaryota</taxon>
        <taxon>Viridiplantae</taxon>
        <taxon>Streptophyta</taxon>
        <taxon>Embryophyta</taxon>
        <taxon>Tracheophyta</taxon>
        <taxon>Spermatophyta</taxon>
        <taxon>Magnoliopsida</taxon>
        <taxon>Liliopsida</taxon>
        <taxon>Poales</taxon>
        <taxon>Poaceae</taxon>
        <taxon>PACMAD clade</taxon>
        <taxon>Chloridoideae</taxon>
        <taxon>Cynodonteae</taxon>
        <taxon>Eleusininae</taxon>
        <taxon>Eleusine</taxon>
    </lineage>
</organism>
<feature type="region of interest" description="Disordered" evidence="1">
    <location>
        <begin position="1"/>
        <end position="69"/>
    </location>
</feature>
<dbReference type="EMBL" id="BQKI01000087">
    <property type="protein sequence ID" value="GJN35164.1"/>
    <property type="molecule type" value="Genomic_DNA"/>
</dbReference>
<protein>
    <submittedName>
        <fullName evidence="2">Uncharacterized protein</fullName>
    </submittedName>
</protein>
<comment type="caution">
    <text evidence="2">The sequence shown here is derived from an EMBL/GenBank/DDBJ whole genome shotgun (WGS) entry which is preliminary data.</text>
</comment>